<proteinExistence type="predicted"/>
<evidence type="ECO:0000313" key="2">
    <source>
        <dbReference type="Proteomes" id="UP000390335"/>
    </source>
</evidence>
<comment type="caution">
    <text evidence="1">The sequence shown here is derived from an EMBL/GenBank/DDBJ whole genome shotgun (WGS) entry which is preliminary data.</text>
</comment>
<gene>
    <name evidence="1" type="ORF">RsS93_26070</name>
</gene>
<dbReference type="Proteomes" id="UP000390335">
    <property type="component" value="Unassembled WGS sequence"/>
</dbReference>
<sequence>MEGLVERPVVSNTVERESFLGVSRDLPYNASMNTSNGIPRQFRGKDWSVASAWRSDQLRTPAGGLLIVVNRQMPKAIEHRRERSHMTLIVFHWRLRYSQKAQNQAFREGREASVDDMIADGNEEPLYSCSVFAVPPCTPMERHKLRRLIERAGFRRDEASGTWTARCEGETSAVALKAGLDAARFCHVHYHDIPPAFIVDVNLDGLL</sequence>
<organism evidence="1 2">
    <name type="scientific">Rhizobium dioscoreae</name>
    <dbReference type="NCBI Taxonomy" id="2653122"/>
    <lineage>
        <taxon>Bacteria</taxon>
        <taxon>Pseudomonadati</taxon>
        <taxon>Pseudomonadota</taxon>
        <taxon>Alphaproteobacteria</taxon>
        <taxon>Hyphomicrobiales</taxon>
        <taxon>Rhizobiaceae</taxon>
        <taxon>Rhizobium/Agrobacterium group</taxon>
        <taxon>Rhizobium</taxon>
    </lineage>
</organism>
<name>A0ABQ0Z3X6_9HYPH</name>
<accession>A0ABQ0Z3X6</accession>
<dbReference type="EMBL" id="BLAJ01000003">
    <property type="protein sequence ID" value="GES49993.1"/>
    <property type="molecule type" value="Genomic_DNA"/>
</dbReference>
<keyword evidence="2" id="KW-1185">Reference proteome</keyword>
<evidence type="ECO:0000313" key="1">
    <source>
        <dbReference type="EMBL" id="GES49993.1"/>
    </source>
</evidence>
<protein>
    <submittedName>
        <fullName evidence="1">Uncharacterized protein</fullName>
    </submittedName>
</protein>
<reference evidence="1 2" key="1">
    <citation type="journal article" date="2020" name="Genome Biol. Evol.">
        <title>Rhizobium dioscoreae sp. nov., a plant growth-promoting bacterium isolated from yam (Dioscorea species).</title>
        <authorList>
            <person name="Ouyabe M."/>
            <person name="Tanaka N."/>
            <person name="Shiwa Y."/>
            <person name="Fujita N."/>
            <person name="Kikuno H."/>
            <person name="Babil P."/>
            <person name="Shiwachi H."/>
        </authorList>
    </citation>
    <scope>NUCLEOTIDE SEQUENCE [LARGE SCALE GENOMIC DNA]</scope>
    <source>
        <strain evidence="1 2">S-93</strain>
    </source>
</reference>